<keyword evidence="3" id="KW-1185">Reference proteome</keyword>
<reference evidence="2 3" key="1">
    <citation type="submission" date="2014-11" db="EMBL/GenBank/DDBJ databases">
        <title>Genome sequence of Pseudomonas tuomuerensis JCM 14085.</title>
        <authorList>
            <person name="Shin S.-K."/>
            <person name="Yi H."/>
        </authorList>
    </citation>
    <scope>NUCLEOTIDE SEQUENCE [LARGE SCALE GENOMIC DNA]</scope>
    <source>
        <strain evidence="2 3">JCM 14085</strain>
    </source>
</reference>
<feature type="chain" id="PRO_5002098478" description="DUF1302 domain-containing protein" evidence="1">
    <location>
        <begin position="31"/>
        <end position="544"/>
    </location>
</feature>
<proteinExistence type="predicted"/>
<sequence length="544" mass="59742">MFPGRQARESRIATLAWAVCLVSQAPAALAGDTIFYDNGATLDWSLITAYGIGMRAEKQDDALLRDINADDGNRNFDRGSLVTHRVSALGEMIVRKDNYGAVVRASVFYDDAYHGKNDHDAPERVNKFGDYNEFTSGTEYYAGERARFLDAYVFSGWRFDNGQSLDVNAGRHVVAWGESLFYPGVSGAQSPADAVKGSLPGVEVKEIILPVGQVSALWNVNPYFSLGGYVQYEWKGTELPPVGSYLSTSDIIGPGRDFLIVGIPLGPLGTFNQRVLYAGADEPSDSGQWGVQVRYRPNFDWELSAFHIRYHDKSPAGITTYNGMVEVAPGLMLPLPTEYRVNYYDDIKMTGLSFSTRLGDTQVSGEWSYRDGAPVNVLSPQGAPQHTRGSGQQLQVSFIHILGNRPWASQTTLTGEIVHVRADSVEDHPQSGSDDFTYRTATAWQSKTATAYQLGVELSYPGVANGWDMIVPVRFSHVAEGATPLQGAIQGAKGDMRLSLGTTFRRLGNFEVALNYNAFLGDPDPIRRKLADRDYVTLAAKYAF</sequence>
<comment type="caution">
    <text evidence="2">The sequence shown here is derived from an EMBL/GenBank/DDBJ whole genome shotgun (WGS) entry which is preliminary data.</text>
</comment>
<accession>A0A0B3BTJ6</accession>
<evidence type="ECO:0000256" key="1">
    <source>
        <dbReference type="SAM" id="SignalP"/>
    </source>
</evidence>
<evidence type="ECO:0008006" key="4">
    <source>
        <dbReference type="Google" id="ProtNLM"/>
    </source>
</evidence>
<evidence type="ECO:0000313" key="2">
    <source>
        <dbReference type="EMBL" id="KHO64381.1"/>
    </source>
</evidence>
<feature type="signal peptide" evidence="1">
    <location>
        <begin position="1"/>
        <end position="30"/>
    </location>
</feature>
<dbReference type="InterPro" id="IPR010727">
    <property type="entry name" value="DUF1302"/>
</dbReference>
<dbReference type="STRING" id="706570.PT85_13495"/>
<protein>
    <recommendedName>
        <fullName evidence="4">DUF1302 domain-containing protein</fullName>
    </recommendedName>
</protein>
<organism evidence="2 3">
    <name type="scientific">Pseudomonas flexibilis</name>
    <dbReference type="NCBI Taxonomy" id="706570"/>
    <lineage>
        <taxon>Bacteria</taxon>
        <taxon>Pseudomonadati</taxon>
        <taxon>Pseudomonadota</taxon>
        <taxon>Gammaproteobacteria</taxon>
        <taxon>Pseudomonadales</taxon>
        <taxon>Pseudomonadaceae</taxon>
        <taxon>Pseudomonas</taxon>
    </lineage>
</organism>
<gene>
    <name evidence="2" type="ORF">PT85_13495</name>
</gene>
<evidence type="ECO:0000313" key="3">
    <source>
        <dbReference type="Proteomes" id="UP000030980"/>
    </source>
</evidence>
<keyword evidence="1" id="KW-0732">Signal</keyword>
<dbReference type="AlphaFoldDB" id="A0A0B3BTJ6"/>
<dbReference type="Pfam" id="PF06980">
    <property type="entry name" value="DUF1302"/>
    <property type="match status" value="1"/>
</dbReference>
<dbReference type="EMBL" id="JTAK01000005">
    <property type="protein sequence ID" value="KHO64381.1"/>
    <property type="molecule type" value="Genomic_DNA"/>
</dbReference>
<dbReference type="Proteomes" id="UP000030980">
    <property type="component" value="Unassembled WGS sequence"/>
</dbReference>
<name>A0A0B3BTJ6_9PSED</name>